<evidence type="ECO:0000313" key="2">
    <source>
        <dbReference type="EMBL" id="KAF5839834.1"/>
    </source>
</evidence>
<name>A0ABQ7GZ33_DUNSA</name>
<feature type="compositionally biased region" description="Polar residues" evidence="1">
    <location>
        <begin position="120"/>
        <end position="152"/>
    </location>
</feature>
<feature type="compositionally biased region" description="Polar residues" evidence="1">
    <location>
        <begin position="200"/>
        <end position="227"/>
    </location>
</feature>
<feature type="region of interest" description="Disordered" evidence="1">
    <location>
        <begin position="1"/>
        <end position="97"/>
    </location>
</feature>
<feature type="region of interest" description="Disordered" evidence="1">
    <location>
        <begin position="524"/>
        <end position="551"/>
    </location>
</feature>
<protein>
    <submittedName>
        <fullName evidence="2">Uncharacterized protein</fullName>
    </submittedName>
</protein>
<sequence length="744" mass="77012">MHKAWKQLQQALAVGGKQQQQSKGDRRNSSSSSRSSSSSSATTRSSSNAGQLSSTQLRGSVQDTIGASPPGSTSQKDLPTLGKAPLPSPEEGSDTYTAFMGVPADLHSLPFEHRLGGKLDSSNQKNMRDTSTSSRMTCSTHFTNDSSTSSRLISVDGSNSSKYSYCGLSSSSSSQPPSSKALCTPQDGHRDSRTAPAVQTLPTSASADVQGSTTSNFSAPEQQQSCEHSSKPEHTGGGDSSISSLQHQGATPTAFKQPRPAQPAPISPCLPIAQQLEQQHLQPYAPPSPIPAFPLARGVSLPDAAELQATHPTSFSPIAASAFGGNPPASSLASISCSAGTGCADPVLKMQDARNQAAVACIAPTAYLGASTVPGMAAEDSRQCDKQAGFPLVRVSVCASSGNPSHASTPNPIPLLTPMLASQQFLLSSSQNSISGSIPVSSSLTTTLSLHAKAVPDEHPALPSTTAATAAAATAADDGEVDNDIATVYPTGTAGPAATQVSEDKVATKHASPVSPFGKAMLTVTPSAQQQQQQQQQQQTLPRPPAQAPLGKSTLSIGLISQVARAPNLAAPGHKPSRMQTLHHPKPAPLTSGSQFLPPPPSSAPPADTISQPGILDGKPSCEVVGRLNKNCQQQVQTTPECLIGANPEGPSSWSLQLKSAAALQGGSQPEVLDAQVLGSGDLPMDLQKYLQALRSEQPSQPKHLLLSRVKLRTPELLTISAFISTTQVSPPCPLLFVWSLFTV</sequence>
<feature type="compositionally biased region" description="Low complexity" evidence="1">
    <location>
        <begin position="465"/>
        <end position="476"/>
    </location>
</feature>
<dbReference type="EMBL" id="MU069531">
    <property type="protein sequence ID" value="KAF5839834.1"/>
    <property type="molecule type" value="Genomic_DNA"/>
</dbReference>
<accession>A0ABQ7GZ33</accession>
<keyword evidence="3" id="KW-1185">Reference proteome</keyword>
<evidence type="ECO:0000256" key="1">
    <source>
        <dbReference type="SAM" id="MobiDB-lite"/>
    </source>
</evidence>
<feature type="compositionally biased region" description="Low complexity" evidence="1">
    <location>
        <begin position="29"/>
        <end position="49"/>
    </location>
</feature>
<gene>
    <name evidence="2" type="ORF">DUNSADRAFT_18496</name>
</gene>
<feature type="region of interest" description="Disordered" evidence="1">
    <location>
        <begin position="458"/>
        <end position="477"/>
    </location>
</feature>
<feature type="compositionally biased region" description="Low complexity" evidence="1">
    <location>
        <begin position="529"/>
        <end position="539"/>
    </location>
</feature>
<reference evidence="2" key="1">
    <citation type="submission" date="2017-08" db="EMBL/GenBank/DDBJ databases">
        <authorList>
            <person name="Polle J.E."/>
            <person name="Barry K."/>
            <person name="Cushman J."/>
            <person name="Schmutz J."/>
            <person name="Tran D."/>
            <person name="Hathwaick L.T."/>
            <person name="Yim W.C."/>
            <person name="Jenkins J."/>
            <person name="Mckie-Krisberg Z.M."/>
            <person name="Prochnik S."/>
            <person name="Lindquist E."/>
            <person name="Dockter R.B."/>
            <person name="Adam C."/>
            <person name="Molina H."/>
            <person name="Bunkerborg J."/>
            <person name="Jin E."/>
            <person name="Buchheim M."/>
            <person name="Magnuson J."/>
        </authorList>
    </citation>
    <scope>NUCLEOTIDE SEQUENCE</scope>
    <source>
        <strain evidence="2">CCAP 19/18</strain>
    </source>
</reference>
<feature type="region of interest" description="Disordered" evidence="1">
    <location>
        <begin position="569"/>
        <end position="613"/>
    </location>
</feature>
<organism evidence="2 3">
    <name type="scientific">Dunaliella salina</name>
    <name type="common">Green alga</name>
    <name type="synonym">Protococcus salinus</name>
    <dbReference type="NCBI Taxonomy" id="3046"/>
    <lineage>
        <taxon>Eukaryota</taxon>
        <taxon>Viridiplantae</taxon>
        <taxon>Chlorophyta</taxon>
        <taxon>core chlorophytes</taxon>
        <taxon>Chlorophyceae</taxon>
        <taxon>CS clade</taxon>
        <taxon>Chlamydomonadales</taxon>
        <taxon>Dunaliellaceae</taxon>
        <taxon>Dunaliella</taxon>
    </lineage>
</organism>
<feature type="compositionally biased region" description="Low complexity" evidence="1">
    <location>
        <begin position="158"/>
        <end position="179"/>
    </location>
</feature>
<comment type="caution">
    <text evidence="2">The sequence shown here is derived from an EMBL/GenBank/DDBJ whole genome shotgun (WGS) entry which is preliminary data.</text>
</comment>
<proteinExistence type="predicted"/>
<feature type="compositionally biased region" description="Polar residues" evidence="1">
    <location>
        <begin position="50"/>
        <end position="77"/>
    </location>
</feature>
<dbReference type="Proteomes" id="UP000815325">
    <property type="component" value="Unassembled WGS sequence"/>
</dbReference>
<feature type="region of interest" description="Disordered" evidence="1">
    <location>
        <begin position="113"/>
        <end position="267"/>
    </location>
</feature>
<feature type="compositionally biased region" description="Polar residues" evidence="1">
    <location>
        <begin position="240"/>
        <end position="251"/>
    </location>
</feature>
<evidence type="ECO:0000313" key="3">
    <source>
        <dbReference type="Proteomes" id="UP000815325"/>
    </source>
</evidence>
<feature type="compositionally biased region" description="Basic residues" evidence="1">
    <location>
        <begin position="575"/>
        <end position="586"/>
    </location>
</feature>